<name>E4XB33_OIKDI</name>
<sequence length="221" mass="24865">MAERSEAKSAKQSFAERPKQYRPRSAHRDLNSSTEFFADTEAARAYRAFEKDEINNSRARIRRLGSTHGRIDPKNEQQFAKETTVNRDYVSHPFSKASQIVPANNNIDLGDGTRCLGTNYAADYAPIVGAKRQDPVKPKYTPKPQVSYQAPQFSVSHQAYVNHGAITRPKDFAPDNSYRPSSSPAQRDTEVRSSFKTWGAQEKIDTPWADLAKKRTVKGSN</sequence>
<proteinExistence type="predicted"/>
<feature type="compositionally biased region" description="Basic and acidic residues" evidence="1">
    <location>
        <begin position="1"/>
        <end position="19"/>
    </location>
</feature>
<dbReference type="EMBL" id="FN653033">
    <property type="protein sequence ID" value="CBY08816.1"/>
    <property type="molecule type" value="Genomic_DNA"/>
</dbReference>
<dbReference type="AlphaFoldDB" id="E4XB33"/>
<keyword evidence="3" id="KW-1185">Reference proteome</keyword>
<gene>
    <name evidence="2" type="ORF">GSOID_T00005654001</name>
</gene>
<organism evidence="2">
    <name type="scientific">Oikopleura dioica</name>
    <name type="common">Tunicate</name>
    <dbReference type="NCBI Taxonomy" id="34765"/>
    <lineage>
        <taxon>Eukaryota</taxon>
        <taxon>Metazoa</taxon>
        <taxon>Chordata</taxon>
        <taxon>Tunicata</taxon>
        <taxon>Appendicularia</taxon>
        <taxon>Copelata</taxon>
        <taxon>Oikopleuridae</taxon>
        <taxon>Oikopleura</taxon>
    </lineage>
</organism>
<dbReference type="InParanoid" id="E4XB33"/>
<dbReference type="OrthoDB" id="10378977at2759"/>
<evidence type="ECO:0000313" key="2">
    <source>
        <dbReference type="EMBL" id="CBY08816.1"/>
    </source>
</evidence>
<dbReference type="Proteomes" id="UP000001307">
    <property type="component" value="Unassembled WGS sequence"/>
</dbReference>
<accession>E4XB33</accession>
<feature type="region of interest" description="Disordered" evidence="1">
    <location>
        <begin position="1"/>
        <end position="33"/>
    </location>
</feature>
<protein>
    <submittedName>
        <fullName evidence="2">Uncharacterized protein</fullName>
    </submittedName>
</protein>
<evidence type="ECO:0000313" key="3">
    <source>
        <dbReference type="Proteomes" id="UP000001307"/>
    </source>
</evidence>
<feature type="region of interest" description="Disordered" evidence="1">
    <location>
        <begin position="167"/>
        <end position="199"/>
    </location>
</feature>
<evidence type="ECO:0000256" key="1">
    <source>
        <dbReference type="SAM" id="MobiDB-lite"/>
    </source>
</evidence>
<reference evidence="2" key="1">
    <citation type="journal article" date="2010" name="Science">
        <title>Plasticity of animal genome architecture unmasked by rapid evolution of a pelagic tunicate.</title>
        <authorList>
            <person name="Denoeud F."/>
            <person name="Henriet S."/>
            <person name="Mungpakdee S."/>
            <person name="Aury J.M."/>
            <person name="Da Silva C."/>
            <person name="Brinkmann H."/>
            <person name="Mikhaleva J."/>
            <person name="Olsen L.C."/>
            <person name="Jubin C."/>
            <person name="Canestro C."/>
            <person name="Bouquet J.M."/>
            <person name="Danks G."/>
            <person name="Poulain J."/>
            <person name="Campsteijn C."/>
            <person name="Adamski M."/>
            <person name="Cross I."/>
            <person name="Yadetie F."/>
            <person name="Muffato M."/>
            <person name="Louis A."/>
            <person name="Butcher S."/>
            <person name="Tsagkogeorga G."/>
            <person name="Konrad A."/>
            <person name="Singh S."/>
            <person name="Jensen M.F."/>
            <person name="Cong E.H."/>
            <person name="Eikeseth-Otteraa H."/>
            <person name="Noel B."/>
            <person name="Anthouard V."/>
            <person name="Porcel B.M."/>
            <person name="Kachouri-Lafond R."/>
            <person name="Nishino A."/>
            <person name="Ugolini M."/>
            <person name="Chourrout P."/>
            <person name="Nishida H."/>
            <person name="Aasland R."/>
            <person name="Huzurbazar S."/>
            <person name="Westhof E."/>
            <person name="Delsuc F."/>
            <person name="Lehrach H."/>
            <person name="Reinhardt R."/>
            <person name="Weissenbach J."/>
            <person name="Roy S.W."/>
            <person name="Artiguenave F."/>
            <person name="Postlethwait J.H."/>
            <person name="Manak J.R."/>
            <person name="Thompson E.M."/>
            <person name="Jaillon O."/>
            <person name="Du Pasquier L."/>
            <person name="Boudinot P."/>
            <person name="Liberles D.A."/>
            <person name="Volff J.N."/>
            <person name="Philippe H."/>
            <person name="Lenhard B."/>
            <person name="Roest Crollius H."/>
            <person name="Wincker P."/>
            <person name="Chourrout D."/>
        </authorList>
    </citation>
    <scope>NUCLEOTIDE SEQUENCE [LARGE SCALE GENOMIC DNA]</scope>
</reference>